<evidence type="ECO:0000313" key="2">
    <source>
        <dbReference type="Proteomes" id="UP001139353"/>
    </source>
</evidence>
<protein>
    <submittedName>
        <fullName evidence="1">Uncharacterized protein</fullName>
    </submittedName>
</protein>
<dbReference type="EMBL" id="JAJLJH010000009">
    <property type="protein sequence ID" value="MCK9688656.1"/>
    <property type="molecule type" value="Genomic_DNA"/>
</dbReference>
<evidence type="ECO:0000313" key="1">
    <source>
        <dbReference type="EMBL" id="MCK9688656.1"/>
    </source>
</evidence>
<dbReference type="Proteomes" id="UP001139353">
    <property type="component" value="Unassembled WGS sequence"/>
</dbReference>
<sequence>MARSDVRELHGDARQFEEVRRESGETLAGFAGDAKRRVRGSLESAPFFAVVEGRLSHESRAASLAVRRLHVRHGVGHGLFQHLGIDDCHLPEVQAAAIGPVLSGLGQQHLVAVFPPKAAPLVGSDPQRGRQGR</sequence>
<keyword evidence="2" id="KW-1185">Reference proteome</keyword>
<gene>
    <name evidence="1" type="ORF">LPC04_23340</name>
</gene>
<name>A0A9X1YSP3_9BURK</name>
<dbReference type="AlphaFoldDB" id="A0A9X1YSP3"/>
<accession>A0A9X1YSP3</accession>
<reference evidence="1" key="1">
    <citation type="submission" date="2021-11" db="EMBL/GenBank/DDBJ databases">
        <title>BS-T2-15 a new species belonging to the Comamonadaceae family isolated from the soil of a French oak forest.</title>
        <authorList>
            <person name="Mieszkin S."/>
            <person name="Alain K."/>
        </authorList>
    </citation>
    <scope>NUCLEOTIDE SEQUENCE</scope>
    <source>
        <strain evidence="1">BS-T2-15</strain>
    </source>
</reference>
<comment type="caution">
    <text evidence="1">The sequence shown here is derived from an EMBL/GenBank/DDBJ whole genome shotgun (WGS) entry which is preliminary data.</text>
</comment>
<proteinExistence type="predicted"/>
<dbReference type="RefSeq" id="WP_275684701.1">
    <property type="nucleotide sequence ID" value="NZ_JAJLJH010000009.1"/>
</dbReference>
<organism evidence="1 2">
    <name type="scientific">Scleromatobacter humisilvae</name>
    <dbReference type="NCBI Taxonomy" id="2897159"/>
    <lineage>
        <taxon>Bacteria</taxon>
        <taxon>Pseudomonadati</taxon>
        <taxon>Pseudomonadota</taxon>
        <taxon>Betaproteobacteria</taxon>
        <taxon>Burkholderiales</taxon>
        <taxon>Sphaerotilaceae</taxon>
        <taxon>Scleromatobacter</taxon>
    </lineage>
</organism>